<protein>
    <submittedName>
        <fullName evidence="1">Uncharacterized protein</fullName>
    </submittedName>
</protein>
<keyword evidence="2" id="KW-1185">Reference proteome</keyword>
<accession>A0ABR9U2C6</accession>
<reference evidence="1 2" key="1">
    <citation type="submission" date="2020-10" db="EMBL/GenBank/DDBJ databases">
        <authorList>
            <person name="Castelo-Branco R."/>
            <person name="Eusebio N."/>
            <person name="Adriana R."/>
            <person name="Vieira A."/>
            <person name="Brugerolle De Fraissinette N."/>
            <person name="Rezende De Castro R."/>
            <person name="Schneider M.P."/>
            <person name="Vasconcelos V."/>
            <person name="Leao P.N."/>
        </authorList>
    </citation>
    <scope>NUCLEOTIDE SEQUENCE [LARGE SCALE GENOMIC DNA]</scope>
    <source>
        <strain evidence="1 2">LEGE 07299</strain>
    </source>
</reference>
<dbReference type="RefSeq" id="WP_194046150.1">
    <property type="nucleotide sequence ID" value="NZ_JADEXF010000644.1"/>
</dbReference>
<sequence length="64" mass="7127">MLFSDPKARSQALAEYSNVSEATIQRALGWAILFGVMLLDTGLVDNPKHAIMGERTLHRVSQDR</sequence>
<name>A0ABR9U2C6_9NOSO</name>
<evidence type="ECO:0000313" key="1">
    <source>
        <dbReference type="EMBL" id="MBE9106808.1"/>
    </source>
</evidence>
<organism evidence="1 2">
    <name type="scientific">Nostoc cf. edaphicum LEGE 07299</name>
    <dbReference type="NCBI Taxonomy" id="2777974"/>
    <lineage>
        <taxon>Bacteria</taxon>
        <taxon>Bacillati</taxon>
        <taxon>Cyanobacteriota</taxon>
        <taxon>Cyanophyceae</taxon>
        <taxon>Nostocales</taxon>
        <taxon>Nostocaceae</taxon>
        <taxon>Nostoc</taxon>
    </lineage>
</organism>
<proteinExistence type="predicted"/>
<dbReference type="Proteomes" id="UP000647836">
    <property type="component" value="Unassembled WGS sequence"/>
</dbReference>
<dbReference type="EMBL" id="JADEXF010000644">
    <property type="protein sequence ID" value="MBE9106808.1"/>
    <property type="molecule type" value="Genomic_DNA"/>
</dbReference>
<comment type="caution">
    <text evidence="1">The sequence shown here is derived from an EMBL/GenBank/DDBJ whole genome shotgun (WGS) entry which is preliminary data.</text>
</comment>
<gene>
    <name evidence="1" type="ORF">IQ229_18280</name>
</gene>
<evidence type="ECO:0000313" key="2">
    <source>
        <dbReference type="Proteomes" id="UP000647836"/>
    </source>
</evidence>